<reference evidence="2" key="1">
    <citation type="submission" date="2020-10" db="EMBL/GenBank/DDBJ databases">
        <authorList>
            <person name="Kadnikov V."/>
            <person name="Beletsky A.V."/>
            <person name="Mardanov A.V."/>
            <person name="Karnachuk O.V."/>
            <person name="Ravin N.V."/>
        </authorList>
    </citation>
    <scope>NUCLEOTIDE SEQUENCE</scope>
    <source>
        <strain evidence="2">Bu02</strain>
    </source>
</reference>
<name>A0AAT9LG27_9FIRM</name>
<evidence type="ECO:0000259" key="1">
    <source>
        <dbReference type="Pfam" id="PF01488"/>
    </source>
</evidence>
<dbReference type="InterPro" id="IPR006151">
    <property type="entry name" value="Shikm_DH/Glu-tRNA_Rdtase"/>
</dbReference>
<accession>A0AAT9LG27</accession>
<dbReference type="Gene3D" id="3.40.50.720">
    <property type="entry name" value="NAD(P)-binding Rossmann-like Domain"/>
    <property type="match status" value="1"/>
</dbReference>
<dbReference type="Pfam" id="PF01488">
    <property type="entry name" value="Shikimate_DH"/>
    <property type="match status" value="1"/>
</dbReference>
<sequence length="361" mass="39087">MGTFGFIIHPIDLSDVSRKFPMAKYVPAGILERILAVMPPIKTSHITGVESKYGKAEGWFVSCPLTPRLMLGLPEKKVLKKIIDAANMAKDLGAKVVGLGAFTSVVGDAGITIRKNVDIAVTTGNSYTVATAIEGTEKAAALMEVDMEKASVLVLGATGSIGRAVSIILADKGYSLTLAGRDMKKLERVSGLLRDETGVVPRITCDVKAALRSADVVICVSSSIDTLIEPWDLKPGAVVCDVSRPRNVSVEVQKYRDDVLVIEGGVVKVPGNVDFHFDFGFPPGHSYACMAETMILALEEKYEDWSLGREMPVQRIQGIAALAKKHGFELAGFRSFEKPVTLEQIERIKWNARKKKSAVKL</sequence>
<dbReference type="SUPFAM" id="SSF51735">
    <property type="entry name" value="NAD(P)-binding Rossmann-fold domains"/>
    <property type="match status" value="1"/>
</dbReference>
<dbReference type="EMBL" id="CP062796">
    <property type="protein sequence ID" value="QUL99614.1"/>
    <property type="molecule type" value="Genomic_DNA"/>
</dbReference>
<gene>
    <name evidence="2" type="ORF">IMF26_06500</name>
</gene>
<reference evidence="2" key="2">
    <citation type="journal article" date="2023" name="Biology">
        <title>Prokaryotic Life Associated with Coal-Fire Gas Vents Revealed by Metagenomics.</title>
        <authorList>
            <person name="Kadnikov V.V."/>
            <person name="Mardanov A.V."/>
            <person name="Beletsky A.V."/>
            <person name="Karnachuk O.V."/>
            <person name="Ravin N.V."/>
        </authorList>
    </citation>
    <scope>NUCLEOTIDE SEQUENCE</scope>
    <source>
        <strain evidence="2">Bu02</strain>
    </source>
</reference>
<organism evidence="2">
    <name type="scientific">Candidatus Fermentithermobacillus carboniphilus</name>
    <dbReference type="NCBI Taxonomy" id="3085328"/>
    <lineage>
        <taxon>Bacteria</taxon>
        <taxon>Bacillati</taxon>
        <taxon>Bacillota</taxon>
        <taxon>Candidatus Fermentithermobacillia</taxon>
        <taxon>Candidatus Fermentithermobacillales</taxon>
        <taxon>Candidatus Fermentithermobacillaceae</taxon>
        <taxon>Candidatus Fermentithermobacillus</taxon>
    </lineage>
</organism>
<proteinExistence type="predicted"/>
<feature type="domain" description="Quinate/shikimate 5-dehydrogenase/glutamyl-tRNA reductase" evidence="1">
    <location>
        <begin position="143"/>
        <end position="257"/>
    </location>
</feature>
<evidence type="ECO:0000313" key="2">
    <source>
        <dbReference type="EMBL" id="QUL99614.1"/>
    </source>
</evidence>
<protein>
    <submittedName>
        <fullName evidence="2">Shikimate dehydrogenase</fullName>
    </submittedName>
</protein>
<dbReference type="InterPro" id="IPR036291">
    <property type="entry name" value="NAD(P)-bd_dom_sf"/>
</dbReference>
<dbReference type="AlphaFoldDB" id="A0AAT9LG27"/>
<dbReference type="KEGG" id="fcz:IMF26_06500"/>